<gene>
    <name evidence="2" type="primary">yidD</name>
    <name evidence="2" type="ORF">ACFSR1_21025</name>
</gene>
<keyword evidence="3" id="KW-1185">Reference proteome</keyword>
<dbReference type="EMBL" id="JBHULE010000035">
    <property type="protein sequence ID" value="MFD2565175.1"/>
    <property type="molecule type" value="Genomic_DNA"/>
</dbReference>
<sequence length="87" mass="9640">MASKLTLKKILIAPFVGLVKLYQNLISPLTPATCRYQPTCSHYTVEALQKHGLFKGGRLAIKRIFSCHPWGGSGYDPVPEPDKKKEG</sequence>
<reference evidence="3" key="1">
    <citation type="journal article" date="2019" name="Int. J. Syst. Evol. Microbiol.">
        <title>The Global Catalogue of Microorganisms (GCM) 10K type strain sequencing project: providing services to taxonomists for standard genome sequencing and annotation.</title>
        <authorList>
            <consortium name="The Broad Institute Genomics Platform"/>
            <consortium name="The Broad Institute Genome Sequencing Center for Infectious Disease"/>
            <person name="Wu L."/>
            <person name="Ma J."/>
        </authorList>
    </citation>
    <scope>NUCLEOTIDE SEQUENCE [LARGE SCALE GENOMIC DNA]</scope>
    <source>
        <strain evidence="3">KCTC 52274</strain>
    </source>
</reference>
<dbReference type="PANTHER" id="PTHR33383:SF1">
    <property type="entry name" value="MEMBRANE PROTEIN INSERTION EFFICIENCY FACTOR-RELATED"/>
    <property type="match status" value="1"/>
</dbReference>
<keyword evidence="1" id="KW-0472">Membrane</keyword>
<protein>
    <recommendedName>
        <fullName evidence="1">Putative membrane protein insertion efficiency factor</fullName>
    </recommendedName>
</protein>
<dbReference type="InterPro" id="IPR002696">
    <property type="entry name" value="Membr_insert_effic_factor_YidD"/>
</dbReference>
<evidence type="ECO:0000256" key="1">
    <source>
        <dbReference type="HAMAP-Rule" id="MF_00386"/>
    </source>
</evidence>
<comment type="subcellular location">
    <subcellularLocation>
        <location evidence="1">Cell membrane</location>
        <topology evidence="1">Peripheral membrane protein</topology>
        <orientation evidence="1">Cytoplasmic side</orientation>
    </subcellularLocation>
</comment>
<dbReference type="NCBIfam" id="TIGR00278">
    <property type="entry name" value="membrane protein insertion efficiency factor YidD"/>
    <property type="match status" value="1"/>
</dbReference>
<keyword evidence="1" id="KW-1003">Cell membrane</keyword>
<dbReference type="SMART" id="SM01234">
    <property type="entry name" value="Haemolytic"/>
    <property type="match status" value="1"/>
</dbReference>
<proteinExistence type="inferred from homology"/>
<dbReference type="Pfam" id="PF01809">
    <property type="entry name" value="YidD"/>
    <property type="match status" value="1"/>
</dbReference>
<evidence type="ECO:0000313" key="3">
    <source>
        <dbReference type="Proteomes" id="UP001597319"/>
    </source>
</evidence>
<evidence type="ECO:0000313" key="2">
    <source>
        <dbReference type="EMBL" id="MFD2565175.1"/>
    </source>
</evidence>
<dbReference type="RefSeq" id="WP_378295002.1">
    <property type="nucleotide sequence ID" value="NZ_JBHULE010000035.1"/>
</dbReference>
<organism evidence="2 3">
    <name type="scientific">Aquimarina rubra</name>
    <dbReference type="NCBI Taxonomy" id="1920033"/>
    <lineage>
        <taxon>Bacteria</taxon>
        <taxon>Pseudomonadati</taxon>
        <taxon>Bacteroidota</taxon>
        <taxon>Flavobacteriia</taxon>
        <taxon>Flavobacteriales</taxon>
        <taxon>Flavobacteriaceae</taxon>
        <taxon>Aquimarina</taxon>
    </lineage>
</organism>
<dbReference type="HAMAP" id="MF_00386">
    <property type="entry name" value="UPF0161_YidD"/>
    <property type="match status" value="1"/>
</dbReference>
<comment type="similarity">
    <text evidence="1">Belongs to the UPF0161 family.</text>
</comment>
<name>A0ABW5LK42_9FLAO</name>
<accession>A0ABW5LK42</accession>
<dbReference type="Proteomes" id="UP001597319">
    <property type="component" value="Unassembled WGS sequence"/>
</dbReference>
<comment type="caution">
    <text evidence="2">The sequence shown here is derived from an EMBL/GenBank/DDBJ whole genome shotgun (WGS) entry which is preliminary data.</text>
</comment>
<comment type="function">
    <text evidence="1">Could be involved in insertion of integral membrane proteins into the membrane.</text>
</comment>
<dbReference type="PANTHER" id="PTHR33383">
    <property type="entry name" value="MEMBRANE PROTEIN INSERTION EFFICIENCY FACTOR-RELATED"/>
    <property type="match status" value="1"/>
</dbReference>